<dbReference type="InterPro" id="IPR000212">
    <property type="entry name" value="DNA_helicase_UvrD/REP"/>
</dbReference>
<sequence length="784" mass="90904">MSIQETDWIEEQQRVHLVTGQIGERIERLEAEVGAVKTDVVDIRRHFWDDVTVNLGTHDDLAETYRSMKQQAEVLSERERSYRNTASALSKFRRLKQSPYFGRIDFRENGQQKVEHIYLGIASFLDEEQNDYLVYDWRAPISSLYYDYSPGDAAFETPSGEVSGEMLLKRQFAIRDGDIRFMFDTGVTIGDELLQQVLSRSSDSQMRSIVATIQKEQNQIIRNDRSRMLIVQGAAGSGKTSAALQRVAYLLYKYRETLQADQMVLFSPNPMFNSYVATVLPELGEENMQQTTFQEYLERRLGRRFEVEDPFNQMEYVLTAADEPGYQVRLSGIRYKSSADYLLAIRTYKDLLEREGMLFTPVRFRGGSIVTSEQMRDKFYSFDASVRLRNRLVLMKDWLLEEIRAYEKSQRREAWVEEEIELLDAEDYLRAHNKLRRIQKDKDETFDDFHLERDILARMVLQEKLKPLRTRVKNLRFVDVYSLYRQLFTDERIFNGVAEDAPQRWHEICRQTLERLDRGELAYEDATPYLYLQELLLGFQTNTSVRHVIVDEAQDYSPFQLEFLKRLFPRSRMTALGDLNQSIYAHASALSDYDPIAALYGPDHTEFIRLTRSYRSTREIVKFSQGMVPGGEEIVPFNRSGEQPMVIAVADHKALHDKIVADITALRTEGYDSIAVICQTAAESAEAYEALSQRVRLGLVTKHTPSFEKGTLVLPAYLAKGVEFDAVIIYNGSNERYSREQERKLFYTACTRAMHLLHIYSVGEPSVFITTQPADTYKVESLMV</sequence>
<accession>A0A2W1P4H4</accession>
<dbReference type="PANTHER" id="PTHR11070:SF17">
    <property type="entry name" value="DNA HELICASE IV"/>
    <property type="match status" value="1"/>
</dbReference>
<keyword evidence="4 5" id="KW-0067">ATP-binding</keyword>
<protein>
    <submittedName>
        <fullName evidence="7">Helicase</fullName>
    </submittedName>
</protein>
<evidence type="ECO:0000256" key="2">
    <source>
        <dbReference type="ARBA" id="ARBA00022801"/>
    </source>
</evidence>
<feature type="binding site" evidence="5">
    <location>
        <begin position="233"/>
        <end position="240"/>
    </location>
    <ligand>
        <name>ATP</name>
        <dbReference type="ChEBI" id="CHEBI:30616"/>
    </ligand>
</feature>
<dbReference type="OrthoDB" id="9787585at2"/>
<dbReference type="AlphaFoldDB" id="A0A2W1P4H4"/>
<evidence type="ECO:0000256" key="4">
    <source>
        <dbReference type="ARBA" id="ARBA00022840"/>
    </source>
</evidence>
<dbReference type="InterPro" id="IPR014016">
    <property type="entry name" value="UvrD-like_ATP-bd"/>
</dbReference>
<dbReference type="SUPFAM" id="SSF52540">
    <property type="entry name" value="P-loop containing nucleoside triphosphate hydrolases"/>
    <property type="match status" value="1"/>
</dbReference>
<dbReference type="GO" id="GO:0005829">
    <property type="term" value="C:cytosol"/>
    <property type="evidence" value="ECO:0007669"/>
    <property type="project" value="TreeGrafter"/>
</dbReference>
<dbReference type="GO" id="GO:0043138">
    <property type="term" value="F:3'-5' DNA helicase activity"/>
    <property type="evidence" value="ECO:0007669"/>
    <property type="project" value="TreeGrafter"/>
</dbReference>
<dbReference type="Proteomes" id="UP000214746">
    <property type="component" value="Unassembled WGS sequence"/>
</dbReference>
<dbReference type="InterPro" id="IPR027785">
    <property type="entry name" value="UvrD-like_helicase_C"/>
</dbReference>
<evidence type="ECO:0000259" key="6">
    <source>
        <dbReference type="PROSITE" id="PS51198"/>
    </source>
</evidence>
<keyword evidence="1 5" id="KW-0547">Nucleotide-binding</keyword>
<feature type="domain" description="UvrD-like helicase ATP-binding" evidence="6">
    <location>
        <begin position="212"/>
        <end position="617"/>
    </location>
</feature>
<evidence type="ECO:0000256" key="1">
    <source>
        <dbReference type="ARBA" id="ARBA00022741"/>
    </source>
</evidence>
<dbReference type="InterPro" id="IPR048228">
    <property type="entry name" value="HelD_bacillota"/>
</dbReference>
<dbReference type="InterPro" id="IPR027417">
    <property type="entry name" value="P-loop_NTPase"/>
</dbReference>
<reference evidence="7" key="1">
    <citation type="submission" date="2018-06" db="EMBL/GenBank/DDBJ databases">
        <title>Paenibacillus xerothermodurans sp. nov. an extremely dry heat resistant spore forming bacterium isolated from the soil of Cape Canaveral, Florida.</title>
        <authorList>
            <person name="Seuylemezian A."/>
            <person name="Kaur N."/>
            <person name="Patil P."/>
            <person name="Patil P."/>
            <person name="Mayilraj S."/>
            <person name="Vaishampayan P."/>
        </authorList>
    </citation>
    <scope>NUCLEOTIDE SEQUENCE [LARGE SCALE GENOMIC DNA]</scope>
    <source>
        <strain evidence="7">ATCC 27380</strain>
    </source>
</reference>
<keyword evidence="2 5" id="KW-0378">Hydrolase</keyword>
<dbReference type="Pfam" id="PF00580">
    <property type="entry name" value="UvrD-helicase"/>
    <property type="match status" value="1"/>
</dbReference>
<dbReference type="GO" id="GO:0000725">
    <property type="term" value="P:recombinational repair"/>
    <property type="evidence" value="ECO:0007669"/>
    <property type="project" value="TreeGrafter"/>
</dbReference>
<organism evidence="7 8">
    <name type="scientific">Paenibacillus xerothermodurans</name>
    <dbReference type="NCBI Taxonomy" id="1977292"/>
    <lineage>
        <taxon>Bacteria</taxon>
        <taxon>Bacillati</taxon>
        <taxon>Bacillota</taxon>
        <taxon>Bacilli</taxon>
        <taxon>Bacillales</taxon>
        <taxon>Paenibacillaceae</taxon>
        <taxon>Paenibacillus</taxon>
    </lineage>
</organism>
<name>A0A2W1P4H4_PAEXE</name>
<dbReference type="NCBIfam" id="NF041464">
    <property type="entry name" value="HelD_BACSU"/>
    <property type="match status" value="1"/>
</dbReference>
<comment type="caution">
    <text evidence="7">The sequence shown here is derived from an EMBL/GenBank/DDBJ whole genome shotgun (WGS) entry which is preliminary data.</text>
</comment>
<evidence type="ECO:0000313" key="7">
    <source>
        <dbReference type="EMBL" id="PZE22622.1"/>
    </source>
</evidence>
<evidence type="ECO:0000256" key="3">
    <source>
        <dbReference type="ARBA" id="ARBA00022806"/>
    </source>
</evidence>
<evidence type="ECO:0000313" key="8">
    <source>
        <dbReference type="Proteomes" id="UP000214746"/>
    </source>
</evidence>
<proteinExistence type="predicted"/>
<dbReference type="Pfam" id="PF13538">
    <property type="entry name" value="UvrD_C_2"/>
    <property type="match status" value="1"/>
</dbReference>
<dbReference type="GO" id="GO:0003677">
    <property type="term" value="F:DNA binding"/>
    <property type="evidence" value="ECO:0007669"/>
    <property type="project" value="InterPro"/>
</dbReference>
<evidence type="ECO:0000256" key="5">
    <source>
        <dbReference type="PROSITE-ProRule" id="PRU00560"/>
    </source>
</evidence>
<keyword evidence="3 5" id="KW-0347">Helicase</keyword>
<dbReference type="Gene3D" id="3.40.50.300">
    <property type="entry name" value="P-loop containing nucleotide triphosphate hydrolases"/>
    <property type="match status" value="3"/>
</dbReference>
<dbReference type="GO" id="GO:0005524">
    <property type="term" value="F:ATP binding"/>
    <property type="evidence" value="ECO:0007669"/>
    <property type="project" value="UniProtKB-UniRule"/>
</dbReference>
<dbReference type="RefSeq" id="WP_089198392.1">
    <property type="nucleotide sequence ID" value="NZ_NHRJ02000001.1"/>
</dbReference>
<dbReference type="EMBL" id="NHRJ02000001">
    <property type="protein sequence ID" value="PZE22622.1"/>
    <property type="molecule type" value="Genomic_DNA"/>
</dbReference>
<dbReference type="PROSITE" id="PS51198">
    <property type="entry name" value="UVRD_HELICASE_ATP_BIND"/>
    <property type="match status" value="1"/>
</dbReference>
<dbReference type="PANTHER" id="PTHR11070">
    <property type="entry name" value="UVRD / RECB / PCRA DNA HELICASE FAMILY MEMBER"/>
    <property type="match status" value="1"/>
</dbReference>
<keyword evidence="8" id="KW-1185">Reference proteome</keyword>
<dbReference type="GO" id="GO:0016787">
    <property type="term" value="F:hydrolase activity"/>
    <property type="evidence" value="ECO:0007669"/>
    <property type="project" value="UniProtKB-UniRule"/>
</dbReference>
<gene>
    <name evidence="7" type="ORF">CBW46_002310</name>
</gene>